<dbReference type="OrthoDB" id="5319888at2"/>
<dbReference type="PANTHER" id="PTHR43420">
    <property type="entry name" value="ACETYLTRANSFERASE"/>
    <property type="match status" value="1"/>
</dbReference>
<dbReference type="EMBL" id="SNYC01000003">
    <property type="protein sequence ID" value="TDQ11385.1"/>
    <property type="molecule type" value="Genomic_DNA"/>
</dbReference>
<dbReference type="AlphaFoldDB" id="A0A4R6SZC5"/>
<dbReference type="InterPro" id="IPR016181">
    <property type="entry name" value="Acyl_CoA_acyltransferase"/>
</dbReference>
<dbReference type="InterPro" id="IPR050680">
    <property type="entry name" value="YpeA/RimI_acetyltransf"/>
</dbReference>
<dbReference type="Pfam" id="PF00583">
    <property type="entry name" value="Acetyltransf_1"/>
    <property type="match status" value="1"/>
</dbReference>
<dbReference type="Proteomes" id="UP000295620">
    <property type="component" value="Unassembled WGS sequence"/>
</dbReference>
<feature type="domain" description="N-acetyltransferase" evidence="3">
    <location>
        <begin position="1"/>
        <end position="183"/>
    </location>
</feature>
<dbReference type="PANTHER" id="PTHR43420:SF12">
    <property type="entry name" value="N-ACETYLTRANSFERASE DOMAIN-CONTAINING PROTEIN"/>
    <property type="match status" value="1"/>
</dbReference>
<dbReference type="CDD" id="cd04301">
    <property type="entry name" value="NAT_SF"/>
    <property type="match status" value="1"/>
</dbReference>
<name>A0A4R6SZC5_9SPHI</name>
<keyword evidence="2" id="KW-0012">Acyltransferase</keyword>
<keyword evidence="1 4" id="KW-0808">Transferase</keyword>
<evidence type="ECO:0000313" key="4">
    <source>
        <dbReference type="EMBL" id="TDQ11385.1"/>
    </source>
</evidence>
<protein>
    <submittedName>
        <fullName evidence="4">Acetyltransferase (GNAT) family protein</fullName>
    </submittedName>
</protein>
<evidence type="ECO:0000256" key="2">
    <source>
        <dbReference type="ARBA" id="ARBA00023315"/>
    </source>
</evidence>
<sequence>MIRPAVPSDAPQIARLIIQALEDLAVKYVDNPDPYQAVPLFEHFIGLPVNQYSYENILVCEEHEEICGFINGYDGADFEKLRAPFLKFIQLEYGVQLNPELETEAGEYYIDTLSVSEGHQGKGIGKQLIHALIGKAKSLKADKIGLLVDQSNPKAEKLYTSMGFKIVNEKDLLGGKYNHMQYT</sequence>
<comment type="caution">
    <text evidence="4">The sequence shown here is derived from an EMBL/GenBank/DDBJ whole genome shotgun (WGS) entry which is preliminary data.</text>
</comment>
<keyword evidence="5" id="KW-1185">Reference proteome</keyword>
<gene>
    <name evidence="4" type="ORF">ATK78_0503</name>
</gene>
<dbReference type="PROSITE" id="PS51186">
    <property type="entry name" value="GNAT"/>
    <property type="match status" value="1"/>
</dbReference>
<evidence type="ECO:0000259" key="3">
    <source>
        <dbReference type="PROSITE" id="PS51186"/>
    </source>
</evidence>
<evidence type="ECO:0000256" key="1">
    <source>
        <dbReference type="ARBA" id="ARBA00022679"/>
    </source>
</evidence>
<proteinExistence type="predicted"/>
<accession>A0A4R6SZC5</accession>
<evidence type="ECO:0000313" key="5">
    <source>
        <dbReference type="Proteomes" id="UP000295620"/>
    </source>
</evidence>
<organism evidence="4 5">
    <name type="scientific">Pedobacter metabolipauper</name>
    <dbReference type="NCBI Taxonomy" id="425513"/>
    <lineage>
        <taxon>Bacteria</taxon>
        <taxon>Pseudomonadati</taxon>
        <taxon>Bacteroidota</taxon>
        <taxon>Sphingobacteriia</taxon>
        <taxon>Sphingobacteriales</taxon>
        <taxon>Sphingobacteriaceae</taxon>
        <taxon>Pedobacter</taxon>
    </lineage>
</organism>
<dbReference type="RefSeq" id="WP_133574463.1">
    <property type="nucleotide sequence ID" value="NZ_SNYC01000003.1"/>
</dbReference>
<reference evidence="4 5" key="1">
    <citation type="submission" date="2019-03" db="EMBL/GenBank/DDBJ databases">
        <title>Genomic Encyclopedia of Archaeal and Bacterial Type Strains, Phase II (KMG-II): from individual species to whole genera.</title>
        <authorList>
            <person name="Goeker M."/>
        </authorList>
    </citation>
    <scope>NUCLEOTIDE SEQUENCE [LARGE SCALE GENOMIC DNA]</scope>
    <source>
        <strain evidence="4 5">DSM 19035</strain>
    </source>
</reference>
<dbReference type="SUPFAM" id="SSF55729">
    <property type="entry name" value="Acyl-CoA N-acyltransferases (Nat)"/>
    <property type="match status" value="1"/>
</dbReference>
<dbReference type="Gene3D" id="3.40.630.30">
    <property type="match status" value="1"/>
</dbReference>
<dbReference type="GO" id="GO:0016747">
    <property type="term" value="F:acyltransferase activity, transferring groups other than amino-acyl groups"/>
    <property type="evidence" value="ECO:0007669"/>
    <property type="project" value="InterPro"/>
</dbReference>
<dbReference type="InterPro" id="IPR000182">
    <property type="entry name" value="GNAT_dom"/>
</dbReference>